<dbReference type="InterPro" id="IPR018247">
    <property type="entry name" value="EF_Hand_1_Ca_BS"/>
</dbReference>
<evidence type="ECO:0000313" key="11">
    <source>
        <dbReference type="Proteomes" id="UP000186817"/>
    </source>
</evidence>
<dbReference type="PROSITE" id="PS00018">
    <property type="entry name" value="EF_HAND_1"/>
    <property type="match status" value="1"/>
</dbReference>
<dbReference type="GO" id="GO:0005509">
    <property type="term" value="F:calcium ion binding"/>
    <property type="evidence" value="ECO:0007669"/>
    <property type="project" value="InterPro"/>
</dbReference>
<dbReference type="Gene3D" id="1.10.287.70">
    <property type="match status" value="1"/>
</dbReference>
<dbReference type="PANTHER" id="PTHR10037">
    <property type="entry name" value="VOLTAGE-GATED CATION CHANNEL CALCIUM AND SODIUM"/>
    <property type="match status" value="1"/>
</dbReference>
<evidence type="ECO:0000313" key="10">
    <source>
        <dbReference type="EMBL" id="OLP93867.1"/>
    </source>
</evidence>
<keyword evidence="2 8" id="KW-0812">Transmembrane</keyword>
<feature type="region of interest" description="Disordered" evidence="7">
    <location>
        <begin position="516"/>
        <end position="606"/>
    </location>
</feature>
<feature type="region of interest" description="Disordered" evidence="7">
    <location>
        <begin position="1"/>
        <end position="27"/>
    </location>
</feature>
<gene>
    <name evidence="10" type="primary">CACNA1B</name>
    <name evidence="10" type="ORF">AK812_SmicGene24206</name>
</gene>
<feature type="region of interest" description="Disordered" evidence="7">
    <location>
        <begin position="1679"/>
        <end position="1704"/>
    </location>
</feature>
<evidence type="ECO:0000256" key="8">
    <source>
        <dbReference type="SAM" id="Phobius"/>
    </source>
</evidence>
<feature type="transmembrane region" description="Helical" evidence="8">
    <location>
        <begin position="2746"/>
        <end position="2764"/>
    </location>
</feature>
<dbReference type="InterPro" id="IPR011992">
    <property type="entry name" value="EF-hand-dom_pair"/>
</dbReference>
<feature type="region of interest" description="Disordered" evidence="7">
    <location>
        <begin position="889"/>
        <end position="911"/>
    </location>
</feature>
<feature type="domain" description="EF-hand" evidence="9">
    <location>
        <begin position="2782"/>
        <end position="2817"/>
    </location>
</feature>
<feature type="region of interest" description="Disordered" evidence="7">
    <location>
        <begin position="3036"/>
        <end position="3055"/>
    </location>
</feature>
<evidence type="ECO:0000256" key="2">
    <source>
        <dbReference type="ARBA" id="ARBA00022692"/>
    </source>
</evidence>
<keyword evidence="6" id="KW-0175">Coiled coil</keyword>
<feature type="region of interest" description="Disordered" evidence="7">
    <location>
        <begin position="478"/>
        <end position="501"/>
    </location>
</feature>
<evidence type="ECO:0000256" key="3">
    <source>
        <dbReference type="ARBA" id="ARBA00022837"/>
    </source>
</evidence>
<proteinExistence type="predicted"/>
<feature type="transmembrane region" description="Helical" evidence="8">
    <location>
        <begin position="2647"/>
        <end position="2679"/>
    </location>
</feature>
<dbReference type="EMBL" id="LSRX01000566">
    <property type="protein sequence ID" value="OLP93867.1"/>
    <property type="molecule type" value="Genomic_DNA"/>
</dbReference>
<dbReference type="Gene3D" id="1.20.120.350">
    <property type="entry name" value="Voltage-gated potassium channels. Chain C"/>
    <property type="match status" value="2"/>
</dbReference>
<accession>A0A1Q9DF94</accession>
<dbReference type="SMART" id="SM00054">
    <property type="entry name" value="EFh"/>
    <property type="match status" value="1"/>
</dbReference>
<feature type="compositionally biased region" description="Low complexity" evidence="7">
    <location>
        <begin position="1683"/>
        <end position="1704"/>
    </location>
</feature>
<feature type="compositionally biased region" description="Gly residues" evidence="7">
    <location>
        <begin position="1930"/>
        <end position="1942"/>
    </location>
</feature>
<name>A0A1Q9DF94_SYMMI</name>
<feature type="compositionally biased region" description="Basic residues" evidence="7">
    <location>
        <begin position="1831"/>
        <end position="1840"/>
    </location>
</feature>
<evidence type="ECO:0000256" key="5">
    <source>
        <dbReference type="ARBA" id="ARBA00023136"/>
    </source>
</evidence>
<keyword evidence="5 8" id="KW-0472">Membrane</keyword>
<dbReference type="GO" id="GO:0001518">
    <property type="term" value="C:voltage-gated sodium channel complex"/>
    <property type="evidence" value="ECO:0007669"/>
    <property type="project" value="TreeGrafter"/>
</dbReference>
<dbReference type="Pfam" id="PF00520">
    <property type="entry name" value="Ion_trans"/>
    <property type="match status" value="2"/>
</dbReference>
<feature type="compositionally biased region" description="Basic and acidic residues" evidence="7">
    <location>
        <begin position="1954"/>
        <end position="1966"/>
    </location>
</feature>
<dbReference type="PANTHER" id="PTHR10037:SF62">
    <property type="entry name" value="SODIUM CHANNEL PROTEIN 60E"/>
    <property type="match status" value="1"/>
</dbReference>
<dbReference type="InterPro" id="IPR005821">
    <property type="entry name" value="Ion_trans_dom"/>
</dbReference>
<feature type="compositionally biased region" description="Low complexity" evidence="7">
    <location>
        <begin position="516"/>
        <end position="525"/>
    </location>
</feature>
<organism evidence="10 11">
    <name type="scientific">Symbiodinium microadriaticum</name>
    <name type="common">Dinoflagellate</name>
    <name type="synonym">Zooxanthella microadriatica</name>
    <dbReference type="NCBI Taxonomy" id="2951"/>
    <lineage>
        <taxon>Eukaryota</taxon>
        <taxon>Sar</taxon>
        <taxon>Alveolata</taxon>
        <taxon>Dinophyceae</taxon>
        <taxon>Suessiales</taxon>
        <taxon>Symbiodiniaceae</taxon>
        <taxon>Symbiodinium</taxon>
    </lineage>
</organism>
<keyword evidence="3" id="KW-0106">Calcium</keyword>
<feature type="region of interest" description="Disordered" evidence="7">
    <location>
        <begin position="1791"/>
        <end position="1966"/>
    </location>
</feature>
<dbReference type="Proteomes" id="UP000186817">
    <property type="component" value="Unassembled WGS sequence"/>
</dbReference>
<evidence type="ECO:0000259" key="9">
    <source>
        <dbReference type="PROSITE" id="PS50222"/>
    </source>
</evidence>
<feature type="coiled-coil region" evidence="6">
    <location>
        <begin position="2766"/>
        <end position="2793"/>
    </location>
</feature>
<feature type="compositionally biased region" description="Pro residues" evidence="7">
    <location>
        <begin position="1870"/>
        <end position="1887"/>
    </location>
</feature>
<feature type="compositionally biased region" description="Basic and acidic residues" evidence="7">
    <location>
        <begin position="10"/>
        <end position="22"/>
    </location>
</feature>
<evidence type="ECO:0000256" key="4">
    <source>
        <dbReference type="ARBA" id="ARBA00022989"/>
    </source>
</evidence>
<evidence type="ECO:0000256" key="1">
    <source>
        <dbReference type="ARBA" id="ARBA00004141"/>
    </source>
</evidence>
<feature type="compositionally biased region" description="Basic and acidic residues" evidence="7">
    <location>
        <begin position="1798"/>
        <end position="1830"/>
    </location>
</feature>
<sequence>MALSGPCDSWDPRPAPDTEHRNGPPRSSVIQVQKQMLALLSVSALPSAGMAPFLVKEISFSTAELPRTWPAFRLSSCFYKEGLRILQLTWLAAEVSGLHACVCLRVICKYVSSSQDSVRQMQIRVIAQRIAQRTVARNRISEPFSCEAVDAELIVIIALVRICYLEPLQELQGQRSILAVLSGPKKLPARSTSPPFSVCLWLSKELCAAGCGEQKRAEPPGRGPTACGCGTELPYQISNKKYACRLGKKYSGEPNLAESEKTGTLALGCHMEVPRRRQLLLFLCFRFSPVTSLKSTDLLQRWLGPPLPKIEARLGLGHRSVAERADFDLQADPGRGSDVPFRDALRNHADSSLWKPHPDPVGISAGIVVFFYAVYSLYKYQREANRIISLFEANTQIKEDETLQALRQRLESLQLEEEDLVYQIDTLDKAFKARKAPLAENLRLLRAGDIFQKVQGSGDPKKPQRRPELCMRVPVREDIERQAGNVPSNGATVPQPRPKVEKQKRELLKELRIAAQSNARAQSASPRKWASKARASVAESQDLPAGGVDRPTEDASSGTPASPSSARRRRTMPDTAVAEESDGDAGSLPSHPSQVEDEDGSIGDRAFTEPVMPTMADVSEADIDMSECVSKILEGLRGDAFSIARDIGLNRLLQPDGIDHLIEQIRQQAFPLQSEEASELFRQGQLLSGPLAKQSGEPMLSYIARRKRWWSTLCELDPDIRLSEAMRANLLVELSGLSRQEQLMVKTAARSQTTDEFARVLVQHHSVVHMKERLLTEKERPNTQRTGYRPWSDRQQHQTPKFGYMGYGYEEFDVAEPDQGTIPEEDLQEAAYPALGSLPDDESWIDDEEVAMQLNAYTAVSEEIGVDDIDEDYAEAVQLAYAATNTLSTAKGKGKGKGKDKGGKGKSGGKLVKSNLTIADRKAKLQELKSKSRCLRCGVVGHWAGDAECRFKGNAKGAAGKPSATPAQSGGAPKPAPPKPQAYMAVEESDDDEVVILSNSGSQAHGYMAMKSSSTKTGKGSGVLAPRMRRSEASATMRDSPPPGSSTLFTFGQHRGLTYERVVHTYPGYVLWGQREKCPSKNLADFLAWVHEYYVVTDSEPIEVTRRERPLSETPVPVLEQPAAPSTGGPAFYVTCRGGCKEFSKSGSNAYIDMRTCKKCGAVTKTKKEKPVIDQATCLHGVTERTGSSRKTSRLRCKLCGMLLDEQPQDERKKRSEIAATVQESNTLDFDLLRSIASRTSEDLPVEVVVPAIDQFRETVEGHFATESHNTSWEIASASAGGRSRSTRFSSNAARTFKGLSGETETLGGSGQSHVQHDSLEENADNQGKAHRGFQAMHREFDEACTAAGITPEAGDAAQAARSCAPPATIHIPDRNFAPALLPARDGSSPANLVVDVFTHGYDWNPTVQRIRNKWDKGGSKALFDHFPDLNTSPITVERSRLSWCCIFLDMTHIPDARFEEGADQALKHRLQEQQRENTRHVGTHPRILHELSMHAEFIEHCRYILNVVIDCAHCGVQAVNLSVVCKSNRHRSVGAGYLLGELCCFVKGTAVSITHMESAKTFPRMAFQSCKGRCVECTHSTVELWVDVQDILGGFIKKCRSSGNVNSYSILIAEPEAARPAGIESYAERFHRECLELEEEEAAEAAGPAAPTAGAASSTAAAGTAAAMEVDDDSFVLPPDLAGAASAAPPTAEEAPSSAPSYASPLGQGLLGLRGPVFKPPPAELMQQQAPIAPVIRPAVPPIPAGAPPPPTTPPTKAPAVDANKEYIGKLRAEKEAVLAENGRLSRALRDTEEELAETRRHLRDAQFDLEEASRRAYRAERQLDDLRARRSRSRRRSYSPRDRRGDDRDRRDYRDRRDDYADDRRSPSPAPPAYPPPPEEAPTPPSAESSSVAGTRGPGTATQPFVSIYDMDDEPWDAPGPTRPNIPAGGGAGKGGGKSGDGGHRPASYYDMPDRENPHRPLSGREARDYFRTWTPSEWKEFRRLYPRPPGQGRIIHIDEEMRSIEIAGIDRTGDVGLGWNRSINFGVFPDGILTELYNILGQKETPAMWIGPYSPTQFRAGDRRHHQLCEKHDLKVTCITPHTSPSYAPVGKPKDINPIGHLYSHNDVENRDTVSWCYEGTVYPYGMTASSTPGEAGEAERSCPSAPTDEDAEVYIVLWQYPLAFASDTAPMDLTDREELSRALEDSPDSTAVSGAIAARAAGPPGLVVVRSSGDQDTDPEDEELISDVEMAKASNEAENAYWLLHENDGRPGHSTGDTQTASSSGARYASARAEYASACAKHTCACPRYSNGATSIWYIDARSPQPRGNVAIFHGDLEPSPAEDPVEELARIPFNTQMSTGIAYALAQALWEGDGIHDKEMAIWNLDHGEEEVLGPRSLAFVHGHVFATLCSLVIVANMVVMFVQFQAEEKQPWFALADNGFLVFYCLELILKALYYQSGLLFGRCSTVWWNWLDLAIVVSGLLEQAVLPLLGSGGHLNLTGLRALRLLRLARVARGLKLLRFLVESDLSWTQHPAFESFMMGMIVLNAIVMWLELDYPVAFWGILEHVLLVIYSFELTVRVGFHGCNYFVHEDWTWHYLDFAIVMLGVFEQWMIPSYQYLRGLILGPSHASTVSMPVVRSLRVARVFRVLRLARLLRSVKQLYKLINGVVQSLASVGWVILLTFLLLYSAALVFTSLVGQGYIYNDPDEMPEEAVQYFGTVWRSFLALFKLMNDDQSVVAPIITTITGQILFYAFMMLSNWMMLAILTSVVSDNMMSASRVKEEEDRKKTFEEDQQRAKRRIQQIFRELDEDQNGSISEHEMVTLLSDPNLQAELCEASRLHPADLVEMLYCSSYRTPSNERVILYHQFLTMLQDESGQAKERSIFKVMESMRAMEFRLEKRLNAALQYLNVPPEEVDGLPSLNQELERTRELEDSPARSLAKSTLVLPFVAVIGERAFGFLFLWSPESKELSEKAARGEPLPSIVVIRGHIGADGGDVCTVSTGIHGLRERIGEIEQPKNAWIEIARQAKSDPQLRGVADAVVQRTGVDADDVPEVPEPGDPYARRSKNRGEGSLVVAEILVARICAKHQSVRREKTTKRVTIKRPRRNESYNCFHGRRVSDRLHIIDLDGNRADIELPPADAVGLAGVSDPPPLFLPVSDVWTEFTHYLRKDGVTGPSGRRQRLDDLPPMRLSDPYTLLSEFIFLDVQSAADLGGFPGNPHVLEEIGEAFRVGQTPAKFLWEPRGFYDSVRGGGYDDVPAYATGRFRKTEMISARELLDRAQAAGKENTRYTPHCEPTFTRGELEQRRDEENCFRYTELAIPRGIPVTILARPMIAEAGTGEGADCNIRLVSPQGDEGPPHADLKNLKDRFRFRILRGHQVENLLRHRELNPTAYYGLALVAIAFIGWAASGYPGLGA</sequence>
<feature type="region of interest" description="Disordered" evidence="7">
    <location>
        <begin position="955"/>
        <end position="981"/>
    </location>
</feature>
<dbReference type="PROSITE" id="PS50222">
    <property type="entry name" value="EF_HAND_2"/>
    <property type="match status" value="1"/>
</dbReference>
<protein>
    <submittedName>
        <fullName evidence="10">Voltage-dependent N-type calcium channel subunit alpha-1B</fullName>
    </submittedName>
</protein>
<keyword evidence="11" id="KW-1185">Reference proteome</keyword>
<evidence type="ECO:0000256" key="7">
    <source>
        <dbReference type="SAM" id="MobiDB-lite"/>
    </source>
</evidence>
<comment type="caution">
    <text evidence="10">The sequence shown here is derived from an EMBL/GenBank/DDBJ whole genome shotgun (WGS) entry which is preliminary data.</text>
</comment>
<dbReference type="GO" id="GO:0005248">
    <property type="term" value="F:voltage-gated sodium channel activity"/>
    <property type="evidence" value="ECO:0007669"/>
    <property type="project" value="TreeGrafter"/>
</dbReference>
<evidence type="ECO:0000256" key="6">
    <source>
        <dbReference type="SAM" id="Coils"/>
    </source>
</evidence>
<dbReference type="SUPFAM" id="SSF81324">
    <property type="entry name" value="Voltage-gated potassium channels"/>
    <property type="match status" value="2"/>
</dbReference>
<feature type="compositionally biased region" description="Low complexity" evidence="7">
    <location>
        <begin position="555"/>
        <end position="565"/>
    </location>
</feature>
<dbReference type="InterPro" id="IPR027359">
    <property type="entry name" value="Volt_channel_dom_sf"/>
</dbReference>
<dbReference type="InterPro" id="IPR002048">
    <property type="entry name" value="EF_hand_dom"/>
</dbReference>
<dbReference type="SUPFAM" id="SSF47473">
    <property type="entry name" value="EF-hand"/>
    <property type="match status" value="1"/>
</dbReference>
<dbReference type="InterPro" id="IPR043203">
    <property type="entry name" value="VGCC_Ca_Na"/>
</dbReference>
<feature type="compositionally biased region" description="Basic and acidic residues" evidence="7">
    <location>
        <begin position="1841"/>
        <end position="1868"/>
    </location>
</feature>
<comment type="subcellular location">
    <subcellularLocation>
        <location evidence="1">Membrane</location>
        <topology evidence="1">Multi-pass membrane protein</topology>
    </subcellularLocation>
</comment>
<feature type="transmembrane region" description="Helical" evidence="8">
    <location>
        <begin position="3381"/>
        <end position="3403"/>
    </location>
</feature>
<keyword evidence="4 8" id="KW-1133">Transmembrane helix</keyword>
<feature type="coiled-coil region" evidence="6">
    <location>
        <begin position="396"/>
        <end position="423"/>
    </location>
</feature>
<dbReference type="OrthoDB" id="436627at2759"/>
<reference evidence="10 11" key="1">
    <citation type="submission" date="2016-02" db="EMBL/GenBank/DDBJ databases">
        <title>Genome analysis of coral dinoflagellate symbionts highlights evolutionary adaptations to a symbiotic lifestyle.</title>
        <authorList>
            <person name="Aranda M."/>
            <person name="Li Y."/>
            <person name="Liew Y.J."/>
            <person name="Baumgarten S."/>
            <person name="Simakov O."/>
            <person name="Wilson M."/>
            <person name="Piel J."/>
            <person name="Ashoor H."/>
            <person name="Bougouffa S."/>
            <person name="Bajic V.B."/>
            <person name="Ryu T."/>
            <person name="Ravasi T."/>
            <person name="Bayer T."/>
            <person name="Micklem G."/>
            <person name="Kim H."/>
            <person name="Bhak J."/>
            <person name="Lajeunesse T.C."/>
            <person name="Voolstra C.R."/>
        </authorList>
    </citation>
    <scope>NUCLEOTIDE SEQUENCE [LARGE SCALE GENOMIC DNA]</scope>
    <source>
        <strain evidence="10 11">CCMP2467</strain>
    </source>
</reference>